<dbReference type="Proteomes" id="UP000823775">
    <property type="component" value="Unassembled WGS sequence"/>
</dbReference>
<evidence type="ECO:0000259" key="1">
    <source>
        <dbReference type="Pfam" id="PF26055"/>
    </source>
</evidence>
<dbReference type="Pfam" id="PF26055">
    <property type="entry name" value="Mtase_EDM2"/>
    <property type="match status" value="1"/>
</dbReference>
<evidence type="ECO:0000313" key="3">
    <source>
        <dbReference type="Proteomes" id="UP000823775"/>
    </source>
</evidence>
<dbReference type="InterPro" id="IPR058939">
    <property type="entry name" value="Mtase_EDM2"/>
</dbReference>
<name>A0ABS8T8J8_DATST</name>
<accession>A0ABS8T8J8</accession>
<reference evidence="2 3" key="1">
    <citation type="journal article" date="2021" name="BMC Genomics">
        <title>Datura genome reveals duplications of psychoactive alkaloid biosynthetic genes and high mutation rate following tissue culture.</title>
        <authorList>
            <person name="Rajewski A."/>
            <person name="Carter-House D."/>
            <person name="Stajich J."/>
            <person name="Litt A."/>
        </authorList>
    </citation>
    <scope>NUCLEOTIDE SEQUENCE [LARGE SCALE GENOMIC DNA]</scope>
    <source>
        <strain evidence="2">AR-01</strain>
    </source>
</reference>
<organism evidence="2 3">
    <name type="scientific">Datura stramonium</name>
    <name type="common">Jimsonweed</name>
    <name type="synonym">Common thornapple</name>
    <dbReference type="NCBI Taxonomy" id="4076"/>
    <lineage>
        <taxon>Eukaryota</taxon>
        <taxon>Viridiplantae</taxon>
        <taxon>Streptophyta</taxon>
        <taxon>Embryophyta</taxon>
        <taxon>Tracheophyta</taxon>
        <taxon>Spermatophyta</taxon>
        <taxon>Magnoliopsida</taxon>
        <taxon>eudicotyledons</taxon>
        <taxon>Gunneridae</taxon>
        <taxon>Pentapetalae</taxon>
        <taxon>asterids</taxon>
        <taxon>lamiids</taxon>
        <taxon>Solanales</taxon>
        <taxon>Solanaceae</taxon>
        <taxon>Solanoideae</taxon>
        <taxon>Datureae</taxon>
        <taxon>Datura</taxon>
    </lineage>
</organism>
<protein>
    <recommendedName>
        <fullName evidence="1">DM2 domain-containing protein</fullName>
    </recommendedName>
</protein>
<dbReference type="PANTHER" id="PTHR46235:SF13">
    <property type="entry name" value="EDM2-LIKE PROTEIN1"/>
    <property type="match status" value="1"/>
</dbReference>
<dbReference type="PANTHER" id="PTHR46235">
    <property type="entry name" value="PHD FINGER-CONTAINING PROTEIN DDB_G0268158"/>
    <property type="match status" value="1"/>
</dbReference>
<gene>
    <name evidence="2" type="ORF">HAX54_004563</name>
</gene>
<evidence type="ECO:0000313" key="2">
    <source>
        <dbReference type="EMBL" id="MCD7467238.1"/>
    </source>
</evidence>
<keyword evidence="3" id="KW-1185">Reference proteome</keyword>
<comment type="caution">
    <text evidence="2">The sequence shown here is derived from an EMBL/GenBank/DDBJ whole genome shotgun (WGS) entry which is preliminary data.</text>
</comment>
<proteinExistence type="predicted"/>
<dbReference type="EMBL" id="JACEIK010001212">
    <property type="protein sequence ID" value="MCD7467238.1"/>
    <property type="molecule type" value="Genomic_DNA"/>
</dbReference>
<feature type="domain" description="DM2" evidence="1">
    <location>
        <begin position="228"/>
        <end position="350"/>
    </location>
</feature>
<sequence>MLSRRSKVLGALTETSFLNMKRPFESRHNATEVGDSYGKGKQFKPLTQERGKLKASLDTKLVCAPQSTSRGKTMNVRPIMPVMKKASNTQQLADDEMKKRMMTLIKNSTSSFNVEEFVNEQYRKCIDSNSQKFFTDKVITLGKVQCSVKAIRVALKKLDEGCSIEDAKAVCEPEILSQIFGWKKKLGSYLAPFLNGMRYTSFGRHFTKVDKLKEVIDRLRWYVQDGDTNDFNFEKRDWMTIGLRDLPEGSKLIMGLNPPFSAANEFISKALTFRPKLLIITVPKETKRLDERKNPYDIIWEDDVILAGKSFYLPGSINVHNQQMEQWNIVSPPLYLWSRPDWTTTHRTIAMEHGHIRKDSQKSEAEGNKVNTGITNYLMQETRDCYGDFSDIMTSYGDINSLLDDIPEISIDAEYSQNQLFGVAEQEYGLGNSQEVLGYQGKDENETLQAEAMCIDMDLSTPTNSPLH</sequence>